<dbReference type="Proteomes" id="UP000002969">
    <property type="component" value="Unassembled WGS sequence"/>
</dbReference>
<protein>
    <submittedName>
        <fullName evidence="1">Uncharacterized protein</fullName>
    </submittedName>
</protein>
<organism evidence="1 2">
    <name type="scientific">Chryseobacterium gleum ATCC 35910</name>
    <dbReference type="NCBI Taxonomy" id="525257"/>
    <lineage>
        <taxon>Bacteria</taxon>
        <taxon>Pseudomonadati</taxon>
        <taxon>Bacteroidota</taxon>
        <taxon>Flavobacteriia</taxon>
        <taxon>Flavobacteriales</taxon>
        <taxon>Weeksellaceae</taxon>
        <taxon>Chryseobacterium group</taxon>
        <taxon>Chryseobacterium</taxon>
    </lineage>
</organism>
<evidence type="ECO:0000313" key="2">
    <source>
        <dbReference type="Proteomes" id="UP000002969"/>
    </source>
</evidence>
<proteinExistence type="predicted"/>
<evidence type="ECO:0000313" key="1">
    <source>
        <dbReference type="EMBL" id="EFK36805.1"/>
    </source>
</evidence>
<reference evidence="1" key="1">
    <citation type="submission" date="2010-06" db="EMBL/GenBank/DDBJ databases">
        <authorList>
            <person name="Muzny D."/>
            <person name="Qin X."/>
            <person name="Buhay C."/>
            <person name="Dugan-Rocha S."/>
            <person name="Ding Y."/>
            <person name="Chen G."/>
            <person name="Hawes A."/>
            <person name="Holder M."/>
            <person name="Jhangiani S."/>
            <person name="Johnson A."/>
            <person name="Khan Z."/>
            <person name="Li Z."/>
            <person name="Liu W."/>
            <person name="Liu X."/>
            <person name="Perez L."/>
            <person name="Shen H."/>
            <person name="Wang Q."/>
            <person name="Watt J."/>
            <person name="Xi L."/>
            <person name="Xin Y."/>
            <person name="Zhou J."/>
            <person name="Deng J."/>
            <person name="Jiang H."/>
            <person name="Liu Y."/>
            <person name="Qu J."/>
            <person name="Song X.-Z."/>
            <person name="Zhang L."/>
            <person name="Villasana D."/>
            <person name="Johnson A."/>
            <person name="Liu J."/>
            <person name="Liyanage D."/>
            <person name="Lorensuhewa L."/>
            <person name="Robinson T."/>
            <person name="Song A."/>
            <person name="Song B.-B."/>
            <person name="Dinh H."/>
            <person name="Thornton R."/>
            <person name="Coyle M."/>
            <person name="Francisco L."/>
            <person name="Jackson L."/>
            <person name="Javaid M."/>
            <person name="Korchina V."/>
            <person name="Kovar C."/>
            <person name="Mata R."/>
            <person name="Mathew T."/>
            <person name="Ngo R."/>
            <person name="Nguyen L."/>
            <person name="Nguyen N."/>
            <person name="Okwuonu G."/>
            <person name="Ongeri F."/>
            <person name="Pham C."/>
            <person name="Simmons D."/>
            <person name="Wilczek-Boney K."/>
            <person name="Hale W."/>
            <person name="Jakkamsetti A."/>
            <person name="Pham P."/>
            <person name="Ruth R."/>
            <person name="San Lucas F."/>
            <person name="Warren J."/>
            <person name="Zhang J."/>
            <person name="Zhao Z."/>
            <person name="Zhou C."/>
            <person name="Zhu D."/>
            <person name="Lee S."/>
            <person name="Bess C."/>
            <person name="Blankenburg K."/>
            <person name="Forbes L."/>
            <person name="Fu Q."/>
            <person name="Gubbala S."/>
            <person name="Hirani K."/>
            <person name="Jayaseelan J.C."/>
            <person name="Lara F."/>
            <person name="Munidasa M."/>
            <person name="Palculict T."/>
            <person name="Patil S."/>
            <person name="Pu L.-L."/>
            <person name="Saada N."/>
            <person name="Tang L."/>
            <person name="Weissenberger G."/>
            <person name="Zhu Y."/>
            <person name="Hemphill L."/>
            <person name="Shang Y."/>
            <person name="Youmans B."/>
            <person name="Ayvaz T."/>
            <person name="Ross M."/>
            <person name="Santibanez J."/>
            <person name="Aqrawi P."/>
            <person name="Gross S."/>
            <person name="Joshi V."/>
            <person name="Fowler G."/>
            <person name="Nazareth L."/>
            <person name="Reid J."/>
            <person name="Worley K."/>
            <person name="Petrosino J."/>
            <person name="Highlander S."/>
            <person name="Gibbs R."/>
        </authorList>
    </citation>
    <scope>NUCLEOTIDE SEQUENCE [LARGE SCALE GENOMIC DNA]</scope>
    <source>
        <strain evidence="1">ATCC 35910</strain>
    </source>
</reference>
<accession>A0ABP2IZD4</accession>
<comment type="caution">
    <text evidence="1">The sequence shown here is derived from an EMBL/GenBank/DDBJ whole genome shotgun (WGS) entry which is preliminary data.</text>
</comment>
<keyword evidence="2" id="KW-1185">Reference proteome</keyword>
<sequence>MWKLFYSPEYKTPGQINYPVLCYKFELIMSQQTKEEHSKLFIVKSYNLPFEREYTIYNNWVSSDKSALIEKIRIDLEEEVLLDPVQLKLKNDWLLVNDSPQKWLKIVELDVI</sequence>
<name>A0ABP2IZD4_CHRGE</name>
<dbReference type="EMBL" id="ACKQ02000004">
    <property type="protein sequence ID" value="EFK36805.1"/>
    <property type="molecule type" value="Genomic_DNA"/>
</dbReference>
<gene>
    <name evidence="1" type="ORF">HMPREF0204_11362</name>
</gene>